<dbReference type="InterPro" id="IPR019049">
    <property type="entry name" value="Nucleoporin_prot_Ndc1/Nup"/>
</dbReference>
<evidence type="ECO:0000256" key="3">
    <source>
        <dbReference type="ARBA" id="ARBA00005760"/>
    </source>
</evidence>
<feature type="transmembrane region" description="Helical" evidence="13">
    <location>
        <begin position="21"/>
        <end position="45"/>
    </location>
</feature>
<keyword evidence="15" id="KW-1185">Reference proteome</keyword>
<evidence type="ECO:0000256" key="4">
    <source>
        <dbReference type="ARBA" id="ARBA00022448"/>
    </source>
</evidence>
<dbReference type="EMBL" id="BLXT01005724">
    <property type="protein sequence ID" value="GFO25167.1"/>
    <property type="molecule type" value="Genomic_DNA"/>
</dbReference>
<evidence type="ECO:0000256" key="10">
    <source>
        <dbReference type="ARBA" id="ARBA00023132"/>
    </source>
</evidence>
<keyword evidence="10" id="KW-0906">Nuclear pore complex</keyword>
<evidence type="ECO:0000256" key="7">
    <source>
        <dbReference type="ARBA" id="ARBA00022927"/>
    </source>
</evidence>
<dbReference type="GO" id="GO:0006999">
    <property type="term" value="P:nuclear pore organization"/>
    <property type="evidence" value="ECO:0007669"/>
    <property type="project" value="TreeGrafter"/>
</dbReference>
<evidence type="ECO:0000256" key="8">
    <source>
        <dbReference type="ARBA" id="ARBA00022989"/>
    </source>
</evidence>
<evidence type="ECO:0000256" key="13">
    <source>
        <dbReference type="SAM" id="Phobius"/>
    </source>
</evidence>
<feature type="transmembrane region" description="Helical" evidence="13">
    <location>
        <begin position="65"/>
        <end position="88"/>
    </location>
</feature>
<sequence>MKRRFKGVNETARMPRTLGALFSLQVCFSVAVIVACLLMVTWVSLPHFSVSSDLESSQLAFATSLFKWSRLPLMVICLLAASVSSWSLSRLCGERFESLTRLDETDTYPKAIPINSIRGVLSLSLLWQTFLCVASLTFAWAMATTIIRVSHTEPLEFPVVSDLDFEKDKTLPQALACSYGPLLQHLAMLDLHTLALYSQERRLQLLSLSQPGGHPRTWAAVSGETLAVIRELSEKLMAENWSIMSKVFVTPHMNGEGPSNERVNGSDALYRGKVIQHSVPGTTTDHAEIQTQNKMSGILKSLPFLSQVFEESPEHNSRLLFSSCQLQIWAVEALSEIAAKAYTEDKYGVVQTVLPNIISVLLHLHEVLEKHLKLSSSFARKANNSDESPPDILLKQKLFASNKASIYRIINTYRYHLSDLRLGQEHLKKLQPFTEYLV</sequence>
<gene>
    <name evidence="14" type="ORF">PoB_005167200</name>
</gene>
<dbReference type="GO" id="GO:0051028">
    <property type="term" value="P:mRNA transport"/>
    <property type="evidence" value="ECO:0007669"/>
    <property type="project" value="UniProtKB-KW"/>
</dbReference>
<name>A0AAV4C0P8_9GAST</name>
<reference evidence="14 15" key="1">
    <citation type="journal article" date="2021" name="Elife">
        <title>Chloroplast acquisition without the gene transfer in kleptoplastic sea slugs, Plakobranchus ocellatus.</title>
        <authorList>
            <person name="Maeda T."/>
            <person name="Takahashi S."/>
            <person name="Yoshida T."/>
            <person name="Shimamura S."/>
            <person name="Takaki Y."/>
            <person name="Nagai Y."/>
            <person name="Toyoda A."/>
            <person name="Suzuki Y."/>
            <person name="Arimoto A."/>
            <person name="Ishii H."/>
            <person name="Satoh N."/>
            <person name="Nishiyama T."/>
            <person name="Hasebe M."/>
            <person name="Maruyama T."/>
            <person name="Minagawa J."/>
            <person name="Obokata J."/>
            <person name="Shigenobu S."/>
        </authorList>
    </citation>
    <scope>NUCLEOTIDE SEQUENCE [LARGE SCALE GENOMIC DNA]</scope>
</reference>
<evidence type="ECO:0000256" key="5">
    <source>
        <dbReference type="ARBA" id="ARBA00022692"/>
    </source>
</evidence>
<keyword evidence="8 13" id="KW-1133">Transmembrane helix</keyword>
<evidence type="ECO:0000313" key="15">
    <source>
        <dbReference type="Proteomes" id="UP000735302"/>
    </source>
</evidence>
<evidence type="ECO:0000256" key="9">
    <source>
        <dbReference type="ARBA" id="ARBA00023010"/>
    </source>
</evidence>
<proteinExistence type="inferred from homology"/>
<dbReference type="Proteomes" id="UP000735302">
    <property type="component" value="Unassembled WGS sequence"/>
</dbReference>
<dbReference type="AlphaFoldDB" id="A0AAV4C0P8"/>
<keyword evidence="11 13" id="KW-0472">Membrane</keyword>
<evidence type="ECO:0000256" key="11">
    <source>
        <dbReference type="ARBA" id="ARBA00023136"/>
    </source>
</evidence>
<keyword evidence="4" id="KW-0813">Transport</keyword>
<dbReference type="Pfam" id="PF09531">
    <property type="entry name" value="Ndc1_Nup"/>
    <property type="match status" value="2"/>
</dbReference>
<evidence type="ECO:0000256" key="6">
    <source>
        <dbReference type="ARBA" id="ARBA00022816"/>
    </source>
</evidence>
<dbReference type="GO" id="GO:0070762">
    <property type="term" value="C:nuclear pore transmembrane ring"/>
    <property type="evidence" value="ECO:0007669"/>
    <property type="project" value="TreeGrafter"/>
</dbReference>
<dbReference type="GO" id="GO:0030674">
    <property type="term" value="F:protein-macromolecule adaptor activity"/>
    <property type="evidence" value="ECO:0007669"/>
    <property type="project" value="TreeGrafter"/>
</dbReference>
<keyword evidence="6" id="KW-0509">mRNA transport</keyword>
<keyword evidence="7" id="KW-0653">Protein transport</keyword>
<accession>A0AAV4C0P8</accession>
<dbReference type="GO" id="GO:0031965">
    <property type="term" value="C:nuclear membrane"/>
    <property type="evidence" value="ECO:0007669"/>
    <property type="project" value="UniProtKB-SubCell"/>
</dbReference>
<comment type="similarity">
    <text evidence="3">Belongs to the NDC1 family.</text>
</comment>
<dbReference type="PANTHER" id="PTHR13269:SF6">
    <property type="entry name" value="NUCLEOPORIN NDC1"/>
    <property type="match status" value="1"/>
</dbReference>
<keyword evidence="12" id="KW-0539">Nucleus</keyword>
<keyword evidence="9" id="KW-0811">Translocation</keyword>
<keyword evidence="5 13" id="KW-0812">Transmembrane</keyword>
<evidence type="ECO:0000313" key="14">
    <source>
        <dbReference type="EMBL" id="GFO25167.1"/>
    </source>
</evidence>
<comment type="subcellular location">
    <subcellularLocation>
        <location evidence="1">Nucleus membrane</location>
        <topology evidence="1">Multi-pass membrane protein</topology>
    </subcellularLocation>
    <subcellularLocation>
        <location evidence="2">Nucleus</location>
        <location evidence="2">Nuclear pore complex</location>
    </subcellularLocation>
</comment>
<evidence type="ECO:0000256" key="2">
    <source>
        <dbReference type="ARBA" id="ARBA00004567"/>
    </source>
</evidence>
<organism evidence="14 15">
    <name type="scientific">Plakobranchus ocellatus</name>
    <dbReference type="NCBI Taxonomy" id="259542"/>
    <lineage>
        <taxon>Eukaryota</taxon>
        <taxon>Metazoa</taxon>
        <taxon>Spiralia</taxon>
        <taxon>Lophotrochozoa</taxon>
        <taxon>Mollusca</taxon>
        <taxon>Gastropoda</taxon>
        <taxon>Heterobranchia</taxon>
        <taxon>Euthyneura</taxon>
        <taxon>Panpulmonata</taxon>
        <taxon>Sacoglossa</taxon>
        <taxon>Placobranchoidea</taxon>
        <taxon>Plakobranchidae</taxon>
        <taxon>Plakobranchus</taxon>
    </lineage>
</organism>
<protein>
    <submittedName>
        <fullName evidence="14">Nucleoporin ndc1</fullName>
    </submittedName>
</protein>
<dbReference type="GO" id="GO:0015031">
    <property type="term" value="P:protein transport"/>
    <property type="evidence" value="ECO:0007669"/>
    <property type="project" value="UniProtKB-KW"/>
</dbReference>
<dbReference type="PANTHER" id="PTHR13269">
    <property type="entry name" value="NUCLEOPORIN NDC1"/>
    <property type="match status" value="1"/>
</dbReference>
<comment type="caution">
    <text evidence="14">The sequence shown here is derived from an EMBL/GenBank/DDBJ whole genome shotgun (WGS) entry which is preliminary data.</text>
</comment>
<evidence type="ECO:0000256" key="1">
    <source>
        <dbReference type="ARBA" id="ARBA00004232"/>
    </source>
</evidence>
<feature type="transmembrane region" description="Helical" evidence="13">
    <location>
        <begin position="120"/>
        <end position="143"/>
    </location>
</feature>
<evidence type="ECO:0000256" key="12">
    <source>
        <dbReference type="ARBA" id="ARBA00023242"/>
    </source>
</evidence>